<dbReference type="AlphaFoldDB" id="A0AAV4F4C4"/>
<proteinExistence type="predicted"/>
<evidence type="ECO:0000256" key="1">
    <source>
        <dbReference type="SAM" id="MobiDB-lite"/>
    </source>
</evidence>
<protein>
    <submittedName>
        <fullName evidence="2">Uncharacterized protein</fullName>
    </submittedName>
</protein>
<reference evidence="2 3" key="1">
    <citation type="journal article" date="2021" name="Elife">
        <title>Chloroplast acquisition without the gene transfer in kleptoplastic sea slugs, Plakobranchus ocellatus.</title>
        <authorList>
            <person name="Maeda T."/>
            <person name="Takahashi S."/>
            <person name="Yoshida T."/>
            <person name="Shimamura S."/>
            <person name="Takaki Y."/>
            <person name="Nagai Y."/>
            <person name="Toyoda A."/>
            <person name="Suzuki Y."/>
            <person name="Arimoto A."/>
            <person name="Ishii H."/>
            <person name="Satoh N."/>
            <person name="Nishiyama T."/>
            <person name="Hasebe M."/>
            <person name="Maruyama T."/>
            <person name="Minagawa J."/>
            <person name="Obokata J."/>
            <person name="Shigenobu S."/>
        </authorList>
    </citation>
    <scope>NUCLEOTIDE SEQUENCE [LARGE SCALE GENOMIC DNA]</scope>
</reference>
<feature type="region of interest" description="Disordered" evidence="1">
    <location>
        <begin position="167"/>
        <end position="202"/>
    </location>
</feature>
<sequence>MAPRLPPLTTPFWETEPVPDPERERGSLSTLHERPLPPNTPQHTSTFRRPRAPPPPAPRVPLRAGGLASAVPTPRTHPGTGHLGGGGPDVPPTCRTSAGVQTTRVLFTFCMAAVFGALTSGNITKQDNRSPRATVETLTDNLKNPTSLCMPFSQTHPKHITKGHIQPEAHSITANRTTWTKQEERRRSRPPGAPNTQHYNRG</sequence>
<dbReference type="EMBL" id="BMAT01011185">
    <property type="protein sequence ID" value="GFR68233.1"/>
    <property type="molecule type" value="Genomic_DNA"/>
</dbReference>
<dbReference type="Proteomes" id="UP000762676">
    <property type="component" value="Unassembled WGS sequence"/>
</dbReference>
<accession>A0AAV4F4C4</accession>
<feature type="region of interest" description="Disordered" evidence="1">
    <location>
        <begin position="1"/>
        <end position="92"/>
    </location>
</feature>
<name>A0AAV4F4C4_9GAST</name>
<evidence type="ECO:0000313" key="3">
    <source>
        <dbReference type="Proteomes" id="UP000762676"/>
    </source>
</evidence>
<evidence type="ECO:0000313" key="2">
    <source>
        <dbReference type="EMBL" id="GFR68233.1"/>
    </source>
</evidence>
<feature type="compositionally biased region" description="Basic and acidic residues" evidence="1">
    <location>
        <begin position="20"/>
        <end position="35"/>
    </location>
</feature>
<gene>
    <name evidence="2" type="ORF">ElyMa_005603200</name>
</gene>
<keyword evidence="3" id="KW-1185">Reference proteome</keyword>
<comment type="caution">
    <text evidence="2">The sequence shown here is derived from an EMBL/GenBank/DDBJ whole genome shotgun (WGS) entry which is preliminary data.</text>
</comment>
<organism evidence="2 3">
    <name type="scientific">Elysia marginata</name>
    <dbReference type="NCBI Taxonomy" id="1093978"/>
    <lineage>
        <taxon>Eukaryota</taxon>
        <taxon>Metazoa</taxon>
        <taxon>Spiralia</taxon>
        <taxon>Lophotrochozoa</taxon>
        <taxon>Mollusca</taxon>
        <taxon>Gastropoda</taxon>
        <taxon>Heterobranchia</taxon>
        <taxon>Euthyneura</taxon>
        <taxon>Panpulmonata</taxon>
        <taxon>Sacoglossa</taxon>
        <taxon>Placobranchoidea</taxon>
        <taxon>Plakobranchidae</taxon>
        <taxon>Elysia</taxon>
    </lineage>
</organism>